<reference evidence="2 3" key="1">
    <citation type="journal article" date="2019" name="Nat. Ecol. Evol.">
        <title>Megaphylogeny resolves global patterns of mushroom evolution.</title>
        <authorList>
            <person name="Varga T."/>
            <person name="Krizsan K."/>
            <person name="Foldi C."/>
            <person name="Dima B."/>
            <person name="Sanchez-Garcia M."/>
            <person name="Sanchez-Ramirez S."/>
            <person name="Szollosi G.J."/>
            <person name="Szarkandi J.G."/>
            <person name="Papp V."/>
            <person name="Albert L."/>
            <person name="Andreopoulos W."/>
            <person name="Angelini C."/>
            <person name="Antonin V."/>
            <person name="Barry K.W."/>
            <person name="Bougher N.L."/>
            <person name="Buchanan P."/>
            <person name="Buyck B."/>
            <person name="Bense V."/>
            <person name="Catcheside P."/>
            <person name="Chovatia M."/>
            <person name="Cooper J."/>
            <person name="Damon W."/>
            <person name="Desjardin D."/>
            <person name="Finy P."/>
            <person name="Geml J."/>
            <person name="Haridas S."/>
            <person name="Hughes K."/>
            <person name="Justo A."/>
            <person name="Karasinski D."/>
            <person name="Kautmanova I."/>
            <person name="Kiss B."/>
            <person name="Kocsube S."/>
            <person name="Kotiranta H."/>
            <person name="LaButti K.M."/>
            <person name="Lechner B.E."/>
            <person name="Liimatainen K."/>
            <person name="Lipzen A."/>
            <person name="Lukacs Z."/>
            <person name="Mihaltcheva S."/>
            <person name="Morgado L.N."/>
            <person name="Niskanen T."/>
            <person name="Noordeloos M.E."/>
            <person name="Ohm R.A."/>
            <person name="Ortiz-Santana B."/>
            <person name="Ovrebo C."/>
            <person name="Racz N."/>
            <person name="Riley R."/>
            <person name="Savchenko A."/>
            <person name="Shiryaev A."/>
            <person name="Soop K."/>
            <person name="Spirin V."/>
            <person name="Szebenyi C."/>
            <person name="Tomsovsky M."/>
            <person name="Tulloss R.E."/>
            <person name="Uehling J."/>
            <person name="Grigoriev I.V."/>
            <person name="Vagvolgyi C."/>
            <person name="Papp T."/>
            <person name="Martin F.M."/>
            <person name="Miettinen O."/>
            <person name="Hibbett D.S."/>
            <person name="Nagy L.G."/>
        </authorList>
    </citation>
    <scope>NUCLEOTIDE SEQUENCE [LARGE SCALE GENOMIC DNA]</scope>
    <source>
        <strain evidence="2 3">OMC1185</strain>
    </source>
</reference>
<dbReference type="AlphaFoldDB" id="A0A5C3NB30"/>
<proteinExistence type="predicted"/>
<accession>A0A5C3NB30</accession>
<evidence type="ECO:0000313" key="2">
    <source>
        <dbReference type="EMBL" id="TFK51061.1"/>
    </source>
</evidence>
<evidence type="ECO:0000256" key="1">
    <source>
        <dbReference type="SAM" id="MobiDB-lite"/>
    </source>
</evidence>
<dbReference type="EMBL" id="ML213512">
    <property type="protein sequence ID" value="TFK51061.1"/>
    <property type="molecule type" value="Genomic_DNA"/>
</dbReference>
<keyword evidence="3" id="KW-1185">Reference proteome</keyword>
<name>A0A5C3NB30_9AGAM</name>
<protein>
    <submittedName>
        <fullName evidence="2">Uncharacterized protein</fullName>
    </submittedName>
</protein>
<organism evidence="2 3">
    <name type="scientific">Heliocybe sulcata</name>
    <dbReference type="NCBI Taxonomy" id="5364"/>
    <lineage>
        <taxon>Eukaryota</taxon>
        <taxon>Fungi</taxon>
        <taxon>Dikarya</taxon>
        <taxon>Basidiomycota</taxon>
        <taxon>Agaricomycotina</taxon>
        <taxon>Agaricomycetes</taxon>
        <taxon>Gloeophyllales</taxon>
        <taxon>Gloeophyllaceae</taxon>
        <taxon>Heliocybe</taxon>
    </lineage>
</organism>
<sequence length="266" mass="29252">MAGGPNVTVTIMITKESLDTARRPRSANAGYFFQAGSRWIIPTRCATKGAEILARCFLSIFDSAAYAVLGVNVGGQRAIIFEDSARGFSPEYKDIPKRAKNSRSGKFSYGIAQGNGYTIKASAAPDRPHTTVGNRKQDASAKNTYPHGSTGNPLPEDVAMDRNADSRSDSDAPWYAMDIDRGMSLLAPELIEPSGKFIESRDDEHKQQDQARNGLCIRIVVPIEMMRSAKIGLPRGGPWQSRIFFQTFRPCSATQTLQLPFLNMQR</sequence>
<feature type="region of interest" description="Disordered" evidence="1">
    <location>
        <begin position="120"/>
        <end position="172"/>
    </location>
</feature>
<feature type="compositionally biased region" description="Polar residues" evidence="1">
    <location>
        <begin position="140"/>
        <end position="152"/>
    </location>
</feature>
<dbReference type="Proteomes" id="UP000305948">
    <property type="component" value="Unassembled WGS sequence"/>
</dbReference>
<gene>
    <name evidence="2" type="ORF">OE88DRAFT_1645287</name>
</gene>
<feature type="compositionally biased region" description="Basic and acidic residues" evidence="1">
    <location>
        <begin position="159"/>
        <end position="170"/>
    </location>
</feature>
<evidence type="ECO:0000313" key="3">
    <source>
        <dbReference type="Proteomes" id="UP000305948"/>
    </source>
</evidence>